<proteinExistence type="predicted"/>
<gene>
    <name evidence="1" type="ORF">MNOR_LOCUS24675</name>
</gene>
<dbReference type="Proteomes" id="UP001497623">
    <property type="component" value="Unassembled WGS sequence"/>
</dbReference>
<reference evidence="1 2" key="1">
    <citation type="submission" date="2024-05" db="EMBL/GenBank/DDBJ databases">
        <authorList>
            <person name="Wallberg A."/>
        </authorList>
    </citation>
    <scope>NUCLEOTIDE SEQUENCE [LARGE SCALE GENOMIC DNA]</scope>
</reference>
<accession>A0AAV2RIR4</accession>
<comment type="caution">
    <text evidence="1">The sequence shown here is derived from an EMBL/GenBank/DDBJ whole genome shotgun (WGS) entry which is preliminary data.</text>
</comment>
<name>A0AAV2RIR4_MEGNR</name>
<keyword evidence="2" id="KW-1185">Reference proteome</keyword>
<dbReference type="AlphaFoldDB" id="A0AAV2RIR4"/>
<sequence>MTENGSTKTLNFGFWGLTFLSGEELTLSDTAFPINDVGYVTKKGPGESRMYIRCQIHIGITNTFSLVGPAKNRWRRKAPSVHWKNIEIYAPSSVQICKLHPKTQKKEEKKDILYLTRKAAPSIPLPVKGNEVRNVFAREVVEIDVILIDCVSIAIHVILRYSGLTGCLVVHRLSNIMYHSCVPLNILTILLICDFITVDVVPGNHLSEALKIMYKTIMNDRNEVLQLAPKYLSTASSQELVVKVLSEFLNPPSLPDIYNMLFTELNMPDLPVFVNALYCFIYVNYV</sequence>
<dbReference type="EMBL" id="CAXKWB010022817">
    <property type="protein sequence ID" value="CAL4124638.1"/>
    <property type="molecule type" value="Genomic_DNA"/>
</dbReference>
<evidence type="ECO:0000313" key="2">
    <source>
        <dbReference type="Proteomes" id="UP001497623"/>
    </source>
</evidence>
<evidence type="ECO:0000313" key="1">
    <source>
        <dbReference type="EMBL" id="CAL4124638.1"/>
    </source>
</evidence>
<organism evidence="1 2">
    <name type="scientific">Meganyctiphanes norvegica</name>
    <name type="common">Northern krill</name>
    <name type="synonym">Thysanopoda norvegica</name>
    <dbReference type="NCBI Taxonomy" id="48144"/>
    <lineage>
        <taxon>Eukaryota</taxon>
        <taxon>Metazoa</taxon>
        <taxon>Ecdysozoa</taxon>
        <taxon>Arthropoda</taxon>
        <taxon>Crustacea</taxon>
        <taxon>Multicrustacea</taxon>
        <taxon>Malacostraca</taxon>
        <taxon>Eumalacostraca</taxon>
        <taxon>Eucarida</taxon>
        <taxon>Euphausiacea</taxon>
        <taxon>Euphausiidae</taxon>
        <taxon>Meganyctiphanes</taxon>
    </lineage>
</organism>
<protein>
    <submittedName>
        <fullName evidence="1">Uncharacterized protein</fullName>
    </submittedName>
</protein>